<dbReference type="Gene3D" id="2.60.120.40">
    <property type="match status" value="1"/>
</dbReference>
<feature type="non-terminal residue" evidence="6">
    <location>
        <position position="1"/>
    </location>
</feature>
<accession>A0A9N7V1Z2</accession>
<dbReference type="AlphaFoldDB" id="A0A9N7V1Z2"/>
<evidence type="ECO:0000313" key="6">
    <source>
        <dbReference type="EMBL" id="CAB1443975.1"/>
    </source>
</evidence>
<proteinExistence type="predicted"/>
<dbReference type="InterPro" id="IPR008983">
    <property type="entry name" value="Tumour_necrosis_fac-like_dom"/>
</dbReference>
<dbReference type="SUPFAM" id="SSF49842">
    <property type="entry name" value="TNF-like"/>
    <property type="match status" value="1"/>
</dbReference>
<keyword evidence="2" id="KW-0964">Secreted</keyword>
<evidence type="ECO:0000256" key="3">
    <source>
        <dbReference type="ARBA" id="ARBA00022729"/>
    </source>
</evidence>
<dbReference type="PANTHER" id="PTHR22923:SF64">
    <property type="entry name" value="C1Q-RELATED FACTOR"/>
    <property type="match status" value="1"/>
</dbReference>
<dbReference type="InterPro" id="IPR050822">
    <property type="entry name" value="Cerebellin_Synaptic_Org"/>
</dbReference>
<sequence length="141" mass="15567">CLERIGGQAEITEKEIEDLRRELKGNKVAFGAAMGNVGNIGPYNSEITLTYKTVLSNTGSYNPATGIFTAPVKGMYYFSFSGHNLSRKPMGLRLMKNGVQIVTVFNHPSGKRYETATNGMTIPLNVGDQVYMRLREGHVDF</sequence>
<dbReference type="EMBL" id="CADEAL010003241">
    <property type="protein sequence ID" value="CAB1443975.1"/>
    <property type="molecule type" value="Genomic_DNA"/>
</dbReference>
<dbReference type="PRINTS" id="PR00007">
    <property type="entry name" value="COMPLEMNTC1Q"/>
</dbReference>
<comment type="caution">
    <text evidence="6">The sequence shown here is derived from an EMBL/GenBank/DDBJ whole genome shotgun (WGS) entry which is preliminary data.</text>
</comment>
<evidence type="ECO:0000256" key="4">
    <source>
        <dbReference type="SAM" id="Coils"/>
    </source>
</evidence>
<protein>
    <recommendedName>
        <fullName evidence="5">C1q domain-containing protein</fullName>
    </recommendedName>
</protein>
<evidence type="ECO:0000256" key="1">
    <source>
        <dbReference type="ARBA" id="ARBA00004613"/>
    </source>
</evidence>
<keyword evidence="7" id="KW-1185">Reference proteome</keyword>
<evidence type="ECO:0000313" key="7">
    <source>
        <dbReference type="Proteomes" id="UP001153269"/>
    </source>
</evidence>
<dbReference type="SMART" id="SM00110">
    <property type="entry name" value="C1Q"/>
    <property type="match status" value="1"/>
</dbReference>
<organism evidence="6 7">
    <name type="scientific">Pleuronectes platessa</name>
    <name type="common">European plaice</name>
    <dbReference type="NCBI Taxonomy" id="8262"/>
    <lineage>
        <taxon>Eukaryota</taxon>
        <taxon>Metazoa</taxon>
        <taxon>Chordata</taxon>
        <taxon>Craniata</taxon>
        <taxon>Vertebrata</taxon>
        <taxon>Euteleostomi</taxon>
        <taxon>Actinopterygii</taxon>
        <taxon>Neopterygii</taxon>
        <taxon>Teleostei</taxon>
        <taxon>Neoteleostei</taxon>
        <taxon>Acanthomorphata</taxon>
        <taxon>Carangaria</taxon>
        <taxon>Pleuronectiformes</taxon>
        <taxon>Pleuronectoidei</taxon>
        <taxon>Pleuronectidae</taxon>
        <taxon>Pleuronectes</taxon>
    </lineage>
</organism>
<dbReference type="Proteomes" id="UP001153269">
    <property type="component" value="Unassembled WGS sequence"/>
</dbReference>
<evidence type="ECO:0000259" key="5">
    <source>
        <dbReference type="PROSITE" id="PS50871"/>
    </source>
</evidence>
<dbReference type="PANTHER" id="PTHR22923">
    <property type="entry name" value="CEREBELLIN-RELATED"/>
    <property type="match status" value="1"/>
</dbReference>
<gene>
    <name evidence="6" type="ORF">PLEPLA_LOCUS31691</name>
</gene>
<keyword evidence="3" id="KW-0732">Signal</keyword>
<dbReference type="GO" id="GO:0005576">
    <property type="term" value="C:extracellular region"/>
    <property type="evidence" value="ECO:0007669"/>
    <property type="project" value="UniProtKB-SubCell"/>
</dbReference>
<feature type="domain" description="C1q" evidence="5">
    <location>
        <begin position="23"/>
        <end position="141"/>
    </location>
</feature>
<dbReference type="PROSITE" id="PS50871">
    <property type="entry name" value="C1Q"/>
    <property type="match status" value="1"/>
</dbReference>
<keyword evidence="4" id="KW-0175">Coiled coil</keyword>
<name>A0A9N7V1Z2_PLEPL</name>
<feature type="coiled-coil region" evidence="4">
    <location>
        <begin position="2"/>
        <end position="29"/>
    </location>
</feature>
<comment type="subcellular location">
    <subcellularLocation>
        <location evidence="1">Secreted</location>
    </subcellularLocation>
</comment>
<reference evidence="6" key="1">
    <citation type="submission" date="2020-03" db="EMBL/GenBank/DDBJ databases">
        <authorList>
            <person name="Weist P."/>
        </authorList>
    </citation>
    <scope>NUCLEOTIDE SEQUENCE</scope>
</reference>
<dbReference type="Pfam" id="PF00386">
    <property type="entry name" value="C1q"/>
    <property type="match status" value="1"/>
</dbReference>
<evidence type="ECO:0000256" key="2">
    <source>
        <dbReference type="ARBA" id="ARBA00022525"/>
    </source>
</evidence>
<dbReference type="InterPro" id="IPR001073">
    <property type="entry name" value="C1q_dom"/>
</dbReference>